<dbReference type="AlphaFoldDB" id="A0A562K4U3"/>
<keyword evidence="2" id="KW-0479">Metal-binding</keyword>
<feature type="binding site" evidence="2">
    <location>
        <position position="194"/>
    </location>
    <ligand>
        <name>Mg(2+)</name>
        <dbReference type="ChEBI" id="CHEBI:18420"/>
        <note>catalytic</note>
    </ligand>
</feature>
<dbReference type="GO" id="GO:0004519">
    <property type="term" value="F:endonuclease activity"/>
    <property type="evidence" value="ECO:0007669"/>
    <property type="project" value="UniProtKB-KW"/>
</dbReference>
<dbReference type="GO" id="GO:0046872">
    <property type="term" value="F:metal ion binding"/>
    <property type="evidence" value="ECO:0007669"/>
    <property type="project" value="UniProtKB-KW"/>
</dbReference>
<dbReference type="EMBL" id="VLKK01000022">
    <property type="protein sequence ID" value="TWH90253.1"/>
    <property type="molecule type" value="Genomic_DNA"/>
</dbReference>
<dbReference type="PANTHER" id="PTHR13966">
    <property type="entry name" value="ENDONUCLEASE RELATED"/>
    <property type="match status" value="1"/>
</dbReference>
<feature type="active site" description="Proton acceptor" evidence="1">
    <location>
        <position position="164"/>
    </location>
</feature>
<dbReference type="SMART" id="SM00892">
    <property type="entry name" value="Endonuclease_NS"/>
    <property type="match status" value="1"/>
</dbReference>
<dbReference type="GO" id="GO:0016787">
    <property type="term" value="F:hydrolase activity"/>
    <property type="evidence" value="ECO:0007669"/>
    <property type="project" value="InterPro"/>
</dbReference>
<keyword evidence="5" id="KW-0540">Nuclease</keyword>
<reference evidence="5 6" key="1">
    <citation type="journal article" date="2015" name="Stand. Genomic Sci.">
        <title>Genomic Encyclopedia of Bacterial and Archaeal Type Strains, Phase III: the genomes of soil and plant-associated and newly described type strains.</title>
        <authorList>
            <person name="Whitman W.B."/>
            <person name="Woyke T."/>
            <person name="Klenk H.P."/>
            <person name="Zhou Y."/>
            <person name="Lilburn T.G."/>
            <person name="Beck B.J."/>
            <person name="De Vos P."/>
            <person name="Vandamme P."/>
            <person name="Eisen J.A."/>
            <person name="Garrity G."/>
            <person name="Hugenholtz P."/>
            <person name="Kyrpides N.C."/>
        </authorList>
    </citation>
    <scope>NUCLEOTIDE SEQUENCE [LARGE SCALE GENOMIC DNA]</scope>
    <source>
        <strain evidence="5 6">CGMCC 1.7748</strain>
    </source>
</reference>
<dbReference type="GO" id="GO:0003676">
    <property type="term" value="F:nucleic acid binding"/>
    <property type="evidence" value="ECO:0007669"/>
    <property type="project" value="InterPro"/>
</dbReference>
<dbReference type="PANTHER" id="PTHR13966:SF5">
    <property type="entry name" value="ENDONUCLEASE G, MITOCHONDRIAL"/>
    <property type="match status" value="1"/>
</dbReference>
<name>A0A562K4U3_SPHWJ</name>
<evidence type="ECO:0000256" key="2">
    <source>
        <dbReference type="PIRSR" id="PIRSR640255-2"/>
    </source>
</evidence>
<evidence type="ECO:0000313" key="6">
    <source>
        <dbReference type="Proteomes" id="UP000316624"/>
    </source>
</evidence>
<evidence type="ECO:0000259" key="4">
    <source>
        <dbReference type="SMART" id="SM00892"/>
    </source>
</evidence>
<accession>A0A562K4U3</accession>
<dbReference type="InterPro" id="IPR040255">
    <property type="entry name" value="Non-specific_endonuclease"/>
</dbReference>
<evidence type="ECO:0000256" key="1">
    <source>
        <dbReference type="PIRSR" id="PIRSR640255-1"/>
    </source>
</evidence>
<dbReference type="Proteomes" id="UP000316624">
    <property type="component" value="Unassembled WGS sequence"/>
</dbReference>
<dbReference type="Gene3D" id="3.40.570.10">
    <property type="entry name" value="Extracellular Endonuclease, subunit A"/>
    <property type="match status" value="1"/>
</dbReference>
<dbReference type="InterPro" id="IPR001604">
    <property type="entry name" value="Endo_G_ENPP1-like_dom"/>
</dbReference>
<feature type="domain" description="ENPP1-3/EXOG-like endonuclease/phosphodiesterase" evidence="3">
    <location>
        <begin position="99"/>
        <end position="288"/>
    </location>
</feature>
<gene>
    <name evidence="5" type="ORF">IQ35_03536</name>
</gene>
<evidence type="ECO:0000259" key="3">
    <source>
        <dbReference type="SMART" id="SM00477"/>
    </source>
</evidence>
<keyword evidence="6" id="KW-1185">Reference proteome</keyword>
<dbReference type="InterPro" id="IPR044925">
    <property type="entry name" value="His-Me_finger_sf"/>
</dbReference>
<keyword evidence="5" id="KW-0378">Hydrolase</keyword>
<dbReference type="SMART" id="SM00477">
    <property type="entry name" value="NUC"/>
    <property type="match status" value="1"/>
</dbReference>
<dbReference type="InterPro" id="IPR020821">
    <property type="entry name" value="ENPP1-3/EXOG-like_nuc-like"/>
</dbReference>
<sequence>MSLGRIFSNRLRRNPGGRFATAVIVVAAIGAPIASHVYPAAIGRIAPLADFFNPGAADPALPDRAAPTSRAACKRQYYKGDAPAYVHRGLDRRTTTVCYTAFAIGYSGITRTPLWSAERLTAEAVASGKGFNRDGMEFHPDAHIPGRDRSLLSDYRRSGWSRGHMAPSADMPTRAARQESFSLANIVPQDEDMNSELWNDTEQAVRRLATKHGTIYVVTGPVFARGKLDSLNDRVAIPSAIYKAVLIPGQGAAVFYAANKSERSMAIVSVAQLASLTGIDPFPEASAATKARAIELFPAQSGRRNRRFQAW</sequence>
<proteinExistence type="predicted"/>
<comment type="caution">
    <text evidence="5">The sequence shown here is derived from an EMBL/GenBank/DDBJ whole genome shotgun (WGS) entry which is preliminary data.</text>
</comment>
<organism evidence="5 6">
    <name type="scientific">Sphingobium wenxiniae (strain DSM 21828 / CGMCC 1.7748 / JZ-1)</name>
    <dbReference type="NCBI Taxonomy" id="595605"/>
    <lineage>
        <taxon>Bacteria</taxon>
        <taxon>Pseudomonadati</taxon>
        <taxon>Pseudomonadota</taxon>
        <taxon>Alphaproteobacteria</taxon>
        <taxon>Sphingomonadales</taxon>
        <taxon>Sphingomonadaceae</taxon>
        <taxon>Sphingobium</taxon>
    </lineage>
</organism>
<dbReference type="SUPFAM" id="SSF54060">
    <property type="entry name" value="His-Me finger endonucleases"/>
    <property type="match status" value="1"/>
</dbReference>
<dbReference type="InterPro" id="IPR044929">
    <property type="entry name" value="DNA/RNA_non-sp_Endonuclease_sf"/>
</dbReference>
<protein>
    <submittedName>
        <fullName evidence="5">Endonuclease G</fullName>
    </submittedName>
</protein>
<evidence type="ECO:0000313" key="5">
    <source>
        <dbReference type="EMBL" id="TWH90253.1"/>
    </source>
</evidence>
<feature type="domain" description="DNA/RNA non-specific endonuclease/pyrophosphatase/phosphodiesterase" evidence="4">
    <location>
        <begin position="98"/>
        <end position="288"/>
    </location>
</feature>
<dbReference type="Pfam" id="PF01223">
    <property type="entry name" value="Endonuclease_NS"/>
    <property type="match status" value="1"/>
</dbReference>
<keyword evidence="5" id="KW-0255">Endonuclease</keyword>